<evidence type="ECO:0000313" key="9">
    <source>
        <dbReference type="EMBL" id="AFK19602.1"/>
    </source>
</evidence>
<dbReference type="InterPro" id="IPR036188">
    <property type="entry name" value="FAD/NAD-bd_sf"/>
</dbReference>
<dbReference type="EMBL" id="AOLO01000009">
    <property type="protein sequence ID" value="ELZ99921.1"/>
    <property type="molecule type" value="Genomic_DNA"/>
</dbReference>
<dbReference type="PATRIC" id="fig|523841.21.peg.2288"/>
<dbReference type="SUPFAM" id="SSF51905">
    <property type="entry name" value="FAD/NAD(P)-binding domain"/>
    <property type="match status" value="1"/>
</dbReference>
<reference evidence="12 16" key="6">
    <citation type="submission" date="2019-04" db="EMBL/GenBank/DDBJ databases">
        <title>Methylomes of two halophilic Archaea, Haloarcula marismortui and Haloferax mediterranei.</title>
        <authorList>
            <person name="DasSarma S."/>
            <person name="DasSarma P."/>
            <person name="DasSarma S."/>
            <person name="Fomenkov A."/>
            <person name="Vincze T."/>
            <person name="Anton B.P."/>
            <person name="Roberts R.J."/>
        </authorList>
    </citation>
    <scope>NUCLEOTIDE SEQUENCE [LARGE SCALE GENOMIC DNA]</scope>
    <source>
        <strain evidence="12">ATCC 33500</strain>
        <strain evidence="16">ATCC 33500 / DSM 1411 / JCM 8866 / NBRC 14739 / NCIMB 2177 / R-4</strain>
    </source>
</reference>
<dbReference type="OrthoDB" id="6062at2157"/>
<organism evidence="9 13">
    <name type="scientific">Haloferax mediterranei (strain ATCC 33500 / DSM 1411 / JCM 8866 / NBRC 14739 / NCIMB 2177 / R-4)</name>
    <name type="common">Halobacterium mediterranei</name>
    <dbReference type="NCBI Taxonomy" id="523841"/>
    <lineage>
        <taxon>Archaea</taxon>
        <taxon>Methanobacteriati</taxon>
        <taxon>Methanobacteriota</taxon>
        <taxon>Stenosarchaea group</taxon>
        <taxon>Halobacteria</taxon>
        <taxon>Halobacteriales</taxon>
        <taxon>Haloferacaceae</taxon>
        <taxon>Haloferax</taxon>
    </lineage>
</organism>
<keyword evidence="3" id="KW-0274">FAD</keyword>
<keyword evidence="6" id="KW-0594">Phospholipid biosynthesis</keyword>
<evidence type="ECO:0000256" key="3">
    <source>
        <dbReference type="ARBA" id="ARBA00022827"/>
    </source>
</evidence>
<evidence type="ECO:0000313" key="12">
    <source>
        <dbReference type="EMBL" id="QCQ74141.1"/>
    </source>
</evidence>
<dbReference type="InterPro" id="IPR054884">
    <property type="entry name" value="Dggglyphlred_Halo"/>
</dbReference>
<proteinExistence type="predicted"/>
<dbReference type="Pfam" id="PF12831">
    <property type="entry name" value="FAD_oxidored"/>
    <property type="match status" value="1"/>
</dbReference>
<accession>I3R5U2</accession>
<protein>
    <submittedName>
        <fullName evidence="10 12">FAD-dependent oxidoreductase</fullName>
    </submittedName>
    <submittedName>
        <fullName evidence="9">Oxidoreductase (Geranylgeranyl hydrogenase-like protein)</fullName>
    </submittedName>
</protein>
<dbReference type="Gene3D" id="3.50.50.60">
    <property type="entry name" value="FAD/NAD(P)-binding domain"/>
    <property type="match status" value="1"/>
</dbReference>
<evidence type="ECO:0000256" key="5">
    <source>
        <dbReference type="ARBA" id="ARBA00023098"/>
    </source>
</evidence>
<dbReference type="PaxDb" id="523841-HFX_1905"/>
<dbReference type="Pfam" id="PF22578">
    <property type="entry name" value="GGR_cat"/>
    <property type="match status" value="1"/>
</dbReference>
<evidence type="ECO:0000256" key="7">
    <source>
        <dbReference type="ARBA" id="ARBA00023264"/>
    </source>
</evidence>
<dbReference type="EMBL" id="CP007551">
    <property type="protein sequence ID" value="AHZ22994.1"/>
    <property type="molecule type" value="Genomic_DNA"/>
</dbReference>
<name>I3R5U2_HALMT</name>
<dbReference type="eggNOG" id="arCOG00570">
    <property type="taxonomic scope" value="Archaea"/>
</dbReference>
<dbReference type="NCBIfam" id="NF041385">
    <property type="entry name" value="Dggglyphlred_Halo"/>
    <property type="match status" value="1"/>
</dbReference>
<dbReference type="Proteomes" id="UP000006469">
    <property type="component" value="Chromosome"/>
</dbReference>
<keyword evidence="2" id="KW-0285">Flavoprotein</keyword>
<keyword evidence="14" id="KW-1185">Reference proteome</keyword>
<dbReference type="Proteomes" id="UP000027075">
    <property type="component" value="Chromosome"/>
</dbReference>
<evidence type="ECO:0000313" key="10">
    <source>
        <dbReference type="EMBL" id="AHZ22994.1"/>
    </source>
</evidence>
<keyword evidence="1" id="KW-0444">Lipid biosynthesis</keyword>
<keyword evidence="5" id="KW-0443">Lipid metabolism</keyword>
<reference evidence="9" key="5">
    <citation type="submission" date="2014-05" db="EMBL/GenBank/DDBJ databases">
        <authorList>
            <person name="Wang L."/>
            <person name="Yang H."/>
            <person name="Xiang H."/>
        </authorList>
    </citation>
    <scope>NUCLEOTIDE SEQUENCE</scope>
    <source>
        <strain evidence="9">CGMCC 1.2087</strain>
    </source>
</reference>
<dbReference type="RefSeq" id="WP_004059246.1">
    <property type="nucleotide sequence ID" value="NC_017941.2"/>
</dbReference>
<dbReference type="GO" id="GO:0016491">
    <property type="term" value="F:oxidoreductase activity"/>
    <property type="evidence" value="ECO:0007669"/>
    <property type="project" value="UniProtKB-KW"/>
</dbReference>
<reference evidence="9" key="1">
    <citation type="journal article" date="2012" name="Appl. Environ. Microbiol.">
        <title>Identification of the haloarchaeal phasin (PhaP) that functions in polyhydroxyalkanoate accumulation and granule formation in Haloferax mediterranei.</title>
        <authorList>
            <person name="Cai S."/>
            <person name="Cai L."/>
            <person name="Liu H."/>
            <person name="Liu X."/>
            <person name="Han J."/>
            <person name="Zhou J."/>
            <person name="Xiang H."/>
        </authorList>
    </citation>
    <scope>NUCLEOTIDE SEQUENCE</scope>
    <source>
        <strain evidence="9">CGMCC 1.2087</strain>
    </source>
</reference>
<dbReference type="GeneID" id="40155182"/>
<feature type="domain" description="Digeranylgeranylglycerophospholipid reductase catalytic" evidence="8">
    <location>
        <begin position="191"/>
        <end position="248"/>
    </location>
</feature>
<evidence type="ECO:0000313" key="16">
    <source>
        <dbReference type="Proteomes" id="UP000299011"/>
    </source>
</evidence>
<dbReference type="KEGG" id="hme:HFX_1905"/>
<dbReference type="STRING" id="523841.HFX_1905"/>
<dbReference type="Proteomes" id="UP000299011">
    <property type="component" value="Chromosome"/>
</dbReference>
<evidence type="ECO:0000256" key="1">
    <source>
        <dbReference type="ARBA" id="ARBA00022516"/>
    </source>
</evidence>
<keyword evidence="4" id="KW-0560">Oxidoreductase</keyword>
<dbReference type="InterPro" id="IPR050407">
    <property type="entry name" value="Geranylgeranyl_reductase"/>
</dbReference>
<reference evidence="9 13" key="2">
    <citation type="journal article" date="2012" name="J. Bacteriol.">
        <title>Complete genome sequence of the metabolically versatile halophilic archaeon Haloferax mediterranei, a poly(3-hydroxybutyrate-co-3-hydroxyvalerate) producer.</title>
        <authorList>
            <person name="Han J."/>
            <person name="Zhang F."/>
            <person name="Hou J."/>
            <person name="Liu X."/>
            <person name="Li M."/>
            <person name="Liu H."/>
            <person name="Cai L."/>
            <person name="Zhang B."/>
            <person name="Chen Y."/>
            <person name="Zhou J."/>
            <person name="Hu S."/>
            <person name="Xiang H."/>
        </authorList>
    </citation>
    <scope>NUCLEOTIDE SEQUENCE [LARGE SCALE GENOMIC DNA]</scope>
    <source>
        <strain evidence="13">ATCC 33500 / DSM 1411 / JCM 8866 / NBRC 14739 / NCIMB 2177 / R-4</strain>
        <strain evidence="9">CGMCC 1.2087</strain>
    </source>
</reference>
<dbReference type="HOGENOM" id="CLU_664998_0_0_2"/>
<dbReference type="Proteomes" id="UP000011603">
    <property type="component" value="Unassembled WGS sequence"/>
</dbReference>
<evidence type="ECO:0000256" key="2">
    <source>
        <dbReference type="ARBA" id="ARBA00022630"/>
    </source>
</evidence>
<sequence>MTDTYDVIIAGAGPAGGQAARDLAARGYDVCVLETESEEEFPSRSNKSTAGTFPSTMASFNIPDEVVMNFTDDVVLESPNHHFERHQPGAVLEFADFKNWLVDESRADGAEYRFDARVSKPVMEDGEIVGVRYNGDEEVYGDIIIDATGPSAPLAKALDVCVLEREKQAIGIEYEFEGLDLDPAGYADLTDTMMLRLDHNIAPGGYSWIFHTGEDTAKVGVCYLQNEAHRQNAQSGYTVDDYLQYWVDTDPRFENASRIEGKQHRGSAHVQLPKRMSTDNFMAIGDTVPTVDPLWGEGIDKCMRSGRVAAATADRVLTHSERDTSASELAIYDQLWHERVAPKGKNRLFMTEMLYRASNERYDTLLEDLHRVPQKRLNAVNDGNPLAMFQMLKFEDLSILASTAKDWFSN</sequence>
<dbReference type="PANTHER" id="PTHR42685">
    <property type="entry name" value="GERANYLGERANYL DIPHOSPHATE REDUCTASE"/>
    <property type="match status" value="1"/>
</dbReference>
<dbReference type="AlphaFoldDB" id="I3R5U2"/>
<evidence type="ECO:0000313" key="14">
    <source>
        <dbReference type="Proteomes" id="UP000011603"/>
    </source>
</evidence>
<evidence type="ECO:0000256" key="6">
    <source>
        <dbReference type="ARBA" id="ARBA00023209"/>
    </source>
</evidence>
<dbReference type="EMBL" id="CP001868">
    <property type="protein sequence ID" value="AFK19602.1"/>
    <property type="molecule type" value="Genomic_DNA"/>
</dbReference>
<evidence type="ECO:0000256" key="4">
    <source>
        <dbReference type="ARBA" id="ARBA00023002"/>
    </source>
</evidence>
<evidence type="ECO:0000313" key="13">
    <source>
        <dbReference type="Proteomes" id="UP000006469"/>
    </source>
</evidence>
<evidence type="ECO:0000313" key="11">
    <source>
        <dbReference type="EMBL" id="ELZ99921.1"/>
    </source>
</evidence>
<dbReference type="PANTHER" id="PTHR42685:SF18">
    <property type="entry name" value="DIGERANYLGERANYLGLYCEROPHOSPHOLIPID REDUCTASE"/>
    <property type="match status" value="1"/>
</dbReference>
<dbReference type="InterPro" id="IPR054715">
    <property type="entry name" value="GGR_cat"/>
</dbReference>
<dbReference type="EMBL" id="CP039139">
    <property type="protein sequence ID" value="QCQ74141.1"/>
    <property type="molecule type" value="Genomic_DNA"/>
</dbReference>
<evidence type="ECO:0000313" key="15">
    <source>
        <dbReference type="Proteomes" id="UP000027075"/>
    </source>
</evidence>
<keyword evidence="7" id="KW-1208">Phospholipid metabolism</keyword>
<reference evidence="10 15" key="4">
    <citation type="submission" date="2014-04" db="EMBL/GenBank/DDBJ databases">
        <title>Transcriptional profiles of Haloferax mediterranei on the basis of nitrogen availability.</title>
        <authorList>
            <person name="Bautista V."/>
        </authorList>
    </citation>
    <scope>NUCLEOTIDE SEQUENCE [LARGE SCALE GENOMIC DNA]</scope>
    <source>
        <strain evidence="10">ATCC 33500</strain>
        <strain evidence="15">ATCC 33500 / DSM 1411 / JCM 8866 / NBRC 14739 / NCIMB 2177 / R-4</strain>
    </source>
</reference>
<evidence type="ECO:0000259" key="8">
    <source>
        <dbReference type="Pfam" id="PF22578"/>
    </source>
</evidence>
<dbReference type="GO" id="GO:0008654">
    <property type="term" value="P:phospholipid biosynthetic process"/>
    <property type="evidence" value="ECO:0007669"/>
    <property type="project" value="UniProtKB-KW"/>
</dbReference>
<gene>
    <name evidence="9" type="primary">fixC</name>
    <name evidence="9" type="ordered locus">HFX_1905</name>
    <name evidence="10" type="ORF">BM92_10250</name>
    <name evidence="11" type="ORF">C439_11318</name>
    <name evidence="12" type="ORF">E6P09_02155</name>
</gene>
<reference evidence="11 14" key="3">
    <citation type="journal article" date="2014" name="PLoS Genet.">
        <title>Phylogenetically driven sequencing of extremely halophilic archaea reveals strategies for static and dynamic osmo-response.</title>
        <authorList>
            <person name="Becker E.A."/>
            <person name="Seitzer P.M."/>
            <person name="Tritt A."/>
            <person name="Larsen D."/>
            <person name="Krusor M."/>
            <person name="Yao A.I."/>
            <person name="Wu D."/>
            <person name="Madern D."/>
            <person name="Eisen J.A."/>
            <person name="Darling A.E."/>
            <person name="Facciotti M.T."/>
        </authorList>
    </citation>
    <scope>NUCLEOTIDE SEQUENCE [LARGE SCALE GENOMIC DNA]</scope>
    <source>
        <strain evidence="11">ATCC 33500</strain>
        <strain evidence="14">ATCC 33500 / DSM 1411 / JCM 8866 / NBRC 14739 / NCIMB 2177 / R-4</strain>
    </source>
</reference>